<keyword evidence="1" id="KW-1133">Transmembrane helix</keyword>
<sequence>MASNKFEEDIKEKLEGRRLKFSENAWSKLSSSLGEQKETKNNKSYWLFGLAASIVGVLLLVSQFFNNQTYIEDLPKVVDSPEVIIQDSNNVIAKEIPKEEKFEENKTVIGLDKNINQINKKATEGLENNTSNNVVAVSSKEEVELVKKDINQSEVLKEKPSFEEQKIQDIVAQVHVLKEAKTEVTDADIDALLLQAQQEIRLHKILNETTGLVDANALLQEVEEELDQSFREKVFDAIKTSFNSVKTAVAQRND</sequence>
<dbReference type="RefSeq" id="WP_415863525.1">
    <property type="nucleotide sequence ID" value="NZ_CP134536.1"/>
</dbReference>
<organism evidence="2 3">
    <name type="scientific">Thalassobellus suaedae</name>
    <dbReference type="NCBI Taxonomy" id="3074124"/>
    <lineage>
        <taxon>Bacteria</taxon>
        <taxon>Pseudomonadati</taxon>
        <taxon>Bacteroidota</taxon>
        <taxon>Flavobacteriia</taxon>
        <taxon>Flavobacteriales</taxon>
        <taxon>Flavobacteriaceae</taxon>
        <taxon>Thalassobellus</taxon>
    </lineage>
</organism>
<keyword evidence="1" id="KW-0812">Transmembrane</keyword>
<feature type="transmembrane region" description="Helical" evidence="1">
    <location>
        <begin position="45"/>
        <end position="65"/>
    </location>
</feature>
<name>A0ABY9Y663_9FLAO</name>
<accession>A0ABY9Y663</accession>
<evidence type="ECO:0000313" key="2">
    <source>
        <dbReference type="EMBL" id="WNH13552.1"/>
    </source>
</evidence>
<evidence type="ECO:0000313" key="3">
    <source>
        <dbReference type="Proteomes" id="UP001303407"/>
    </source>
</evidence>
<proteinExistence type="predicted"/>
<protein>
    <submittedName>
        <fullName evidence="2">Uncharacterized protein</fullName>
    </submittedName>
</protein>
<keyword evidence="1" id="KW-0472">Membrane</keyword>
<gene>
    <name evidence="2" type="ORF">RHP49_04680</name>
</gene>
<keyword evidence="3" id="KW-1185">Reference proteome</keyword>
<dbReference type="EMBL" id="CP134536">
    <property type="protein sequence ID" value="WNH13552.1"/>
    <property type="molecule type" value="Genomic_DNA"/>
</dbReference>
<reference evidence="2 3" key="1">
    <citation type="submission" date="2023-09" db="EMBL/GenBank/DDBJ databases">
        <title>Thalassobella suaedae gen. nov., sp. nov., a marine bacterium of the family Flavobacteriaceae isolated from a halophyte Suaeda japonica.</title>
        <authorList>
            <person name="Lee S.Y."/>
            <person name="Hwang C.Y."/>
        </authorList>
    </citation>
    <scope>NUCLEOTIDE SEQUENCE [LARGE SCALE GENOMIC DNA]</scope>
    <source>
        <strain evidence="2 3">HL-DH10</strain>
    </source>
</reference>
<dbReference type="Proteomes" id="UP001303407">
    <property type="component" value="Chromosome"/>
</dbReference>
<evidence type="ECO:0000256" key="1">
    <source>
        <dbReference type="SAM" id="Phobius"/>
    </source>
</evidence>